<sequence length="70" mass="8043">MVPRVLTQMTHINCLYISTPINRRVSYWHLHFPLISSVPQLSLSFSLARFNPHCGLINIFRPKMAPGPLL</sequence>
<proteinExistence type="predicted"/>
<dbReference type="EMBL" id="CABIJS010000521">
    <property type="protein sequence ID" value="VUZ52736.1"/>
    <property type="molecule type" value="Genomic_DNA"/>
</dbReference>
<dbReference type="AlphaFoldDB" id="A0A564YZZ1"/>
<dbReference type="Proteomes" id="UP000321570">
    <property type="component" value="Unassembled WGS sequence"/>
</dbReference>
<protein>
    <submittedName>
        <fullName evidence="1">Uncharacterized protein</fullName>
    </submittedName>
</protein>
<evidence type="ECO:0000313" key="2">
    <source>
        <dbReference type="Proteomes" id="UP000321570"/>
    </source>
</evidence>
<keyword evidence="2" id="KW-1185">Reference proteome</keyword>
<organism evidence="1 2">
    <name type="scientific">Hymenolepis diminuta</name>
    <name type="common">Rat tapeworm</name>
    <dbReference type="NCBI Taxonomy" id="6216"/>
    <lineage>
        <taxon>Eukaryota</taxon>
        <taxon>Metazoa</taxon>
        <taxon>Spiralia</taxon>
        <taxon>Lophotrochozoa</taxon>
        <taxon>Platyhelminthes</taxon>
        <taxon>Cestoda</taxon>
        <taxon>Eucestoda</taxon>
        <taxon>Cyclophyllidea</taxon>
        <taxon>Hymenolepididae</taxon>
        <taxon>Hymenolepis</taxon>
    </lineage>
</organism>
<evidence type="ECO:0000313" key="1">
    <source>
        <dbReference type="EMBL" id="VUZ52736.1"/>
    </source>
</evidence>
<gene>
    <name evidence="1" type="ORF">WMSIL1_LOCUS11169</name>
</gene>
<reference evidence="1 2" key="1">
    <citation type="submission" date="2019-07" db="EMBL/GenBank/DDBJ databases">
        <authorList>
            <person name="Jastrzebski P J."/>
            <person name="Paukszto L."/>
            <person name="Jastrzebski P J."/>
        </authorList>
    </citation>
    <scope>NUCLEOTIDE SEQUENCE [LARGE SCALE GENOMIC DNA]</scope>
    <source>
        <strain evidence="1 2">WMS-il1</strain>
    </source>
</reference>
<accession>A0A564YZZ1</accession>
<name>A0A564YZZ1_HYMDI</name>